<gene>
    <name evidence="2" type="ORF">FX982_03765</name>
</gene>
<dbReference type="EMBL" id="CP053746">
    <property type="protein sequence ID" value="QKF52773.1"/>
    <property type="molecule type" value="Genomic_DNA"/>
</dbReference>
<accession>A0A6M8MS65</accession>
<dbReference type="KEGG" id="pgg:FX982_03765"/>
<dbReference type="Pfam" id="PF24746">
    <property type="entry name" value="DUF7694"/>
    <property type="match status" value="1"/>
</dbReference>
<feature type="domain" description="DUF7694" evidence="1">
    <location>
        <begin position="53"/>
        <end position="120"/>
    </location>
</feature>
<dbReference type="InterPro" id="IPR056111">
    <property type="entry name" value="DUF7694"/>
</dbReference>
<evidence type="ECO:0000313" key="2">
    <source>
        <dbReference type="EMBL" id="QKF52773.1"/>
    </source>
</evidence>
<dbReference type="Proteomes" id="UP000501989">
    <property type="component" value="Chromosome"/>
</dbReference>
<organism evidence="2 3">
    <name type="scientific">Pseudomonas graminis</name>
    <dbReference type="NCBI Taxonomy" id="158627"/>
    <lineage>
        <taxon>Bacteria</taxon>
        <taxon>Pseudomonadati</taxon>
        <taxon>Pseudomonadota</taxon>
        <taxon>Gammaproteobacteria</taxon>
        <taxon>Pseudomonadales</taxon>
        <taxon>Pseudomonadaceae</taxon>
        <taxon>Pseudomonas</taxon>
    </lineage>
</organism>
<keyword evidence="3" id="KW-1185">Reference proteome</keyword>
<evidence type="ECO:0000259" key="1">
    <source>
        <dbReference type="Pfam" id="PF24746"/>
    </source>
</evidence>
<dbReference type="RefSeq" id="WP_172612004.1">
    <property type="nucleotide sequence ID" value="NZ_CP053746.1"/>
</dbReference>
<sequence length="129" mass="15225">MKPSRNQRRILAKENAKQPSSLQLVPRKRWPNLGPPDLIEVWRSRGFLVQIYSEPRDFQRMSVCRAHHNSESWVDKITWDELMQLKRECGRGNKDALEVFPADVDILNVANMRHLFFPPEPVAFKWSRS</sequence>
<name>A0A6M8MS65_9PSED</name>
<protein>
    <recommendedName>
        <fullName evidence="1">DUF7694 domain-containing protein</fullName>
    </recommendedName>
</protein>
<reference evidence="3" key="1">
    <citation type="submission" date="2019-12" db="EMBL/GenBank/DDBJ databases">
        <title>Endophytic bacteria associated with Panax ginseng seedlings.</title>
        <authorList>
            <person name="Park J.M."/>
            <person name="Shin R."/>
            <person name="Jo S.H."/>
        </authorList>
    </citation>
    <scope>NUCLEOTIDE SEQUENCE [LARGE SCALE GENOMIC DNA]</scope>
    <source>
        <strain evidence="3">PgKB30</strain>
    </source>
</reference>
<evidence type="ECO:0000313" key="3">
    <source>
        <dbReference type="Proteomes" id="UP000501989"/>
    </source>
</evidence>
<proteinExistence type="predicted"/>
<dbReference type="AlphaFoldDB" id="A0A6M8MS65"/>